<keyword evidence="7 11" id="KW-0808">Transferase</keyword>
<keyword evidence="6 11" id="KW-0328">Glycosyltransferase</keyword>
<dbReference type="GO" id="GO:0005737">
    <property type="term" value="C:cytoplasm"/>
    <property type="evidence" value="ECO:0007669"/>
    <property type="project" value="TreeGrafter"/>
</dbReference>
<dbReference type="FunFam" id="3.40.50.2000:FF:000153">
    <property type="entry name" value="Alpha-1,4 glucan phosphorylase"/>
    <property type="match status" value="1"/>
</dbReference>
<comment type="function">
    <text evidence="11">Allosteric enzyme that catalyzes the rate-limiting step in glycogen catabolism, the phosphorolytic cleavage of glycogen to produce glucose-1-phosphate, and plays a central role in maintaining cellular and organismal glucose homeostasis.</text>
</comment>
<evidence type="ECO:0000313" key="12">
    <source>
        <dbReference type="Ensembl" id="ENSDCDP00010006170.1"/>
    </source>
</evidence>
<keyword evidence="5" id="KW-0321">Glycogen metabolism</keyword>
<comment type="similarity">
    <text evidence="2 11">Belongs to the glycogen phosphorylase family.</text>
</comment>
<feature type="modified residue" description="N6-(pyridoxal phosphate)lysine" evidence="10">
    <location>
        <position position="672"/>
    </location>
</feature>
<dbReference type="PANTHER" id="PTHR11468:SF11">
    <property type="entry name" value="ALPHA-1,4 GLUCAN PHOSPHORYLASE"/>
    <property type="match status" value="1"/>
</dbReference>
<gene>
    <name evidence="12" type="primary">pygma</name>
</gene>
<name>A0AAY4ADK2_9TELE</name>
<dbReference type="InterPro" id="IPR011833">
    <property type="entry name" value="Glycg_phsphrylas"/>
</dbReference>
<evidence type="ECO:0000256" key="10">
    <source>
        <dbReference type="PIRSR" id="PIRSR000460-1"/>
    </source>
</evidence>
<evidence type="ECO:0000256" key="2">
    <source>
        <dbReference type="ARBA" id="ARBA00006047"/>
    </source>
</evidence>
<dbReference type="Ensembl" id="ENSDCDT00010006382.1">
    <property type="protein sequence ID" value="ENSDCDP00010006170.1"/>
    <property type="gene ID" value="ENSDCDG00010002357.1"/>
</dbReference>
<dbReference type="GeneTree" id="ENSGT00950000183148"/>
<reference evidence="12" key="3">
    <citation type="submission" date="2025-09" db="UniProtKB">
        <authorList>
            <consortium name="Ensembl"/>
        </authorList>
    </citation>
    <scope>IDENTIFICATION</scope>
</reference>
<dbReference type="NCBIfam" id="TIGR02093">
    <property type="entry name" value="P_ylase"/>
    <property type="match status" value="1"/>
</dbReference>
<dbReference type="Pfam" id="PF00343">
    <property type="entry name" value="Phosphorylase"/>
    <property type="match status" value="1"/>
</dbReference>
<evidence type="ECO:0000256" key="4">
    <source>
        <dbReference type="ARBA" id="ARBA00022553"/>
    </source>
</evidence>
<evidence type="ECO:0000256" key="3">
    <source>
        <dbReference type="ARBA" id="ARBA00022533"/>
    </source>
</evidence>
<dbReference type="GO" id="GO:0008184">
    <property type="term" value="F:glycogen phosphorylase activity"/>
    <property type="evidence" value="ECO:0007669"/>
    <property type="project" value="InterPro"/>
</dbReference>
<keyword evidence="3" id="KW-0021">Allosteric enzyme</keyword>
<dbReference type="CDD" id="cd04300">
    <property type="entry name" value="GT35_Glycogen_Phosphorylase"/>
    <property type="match status" value="1"/>
</dbReference>
<dbReference type="EC" id="2.4.1.1" evidence="11"/>
<dbReference type="PIRSF" id="PIRSF000460">
    <property type="entry name" value="Pprylas_GlgP"/>
    <property type="match status" value="1"/>
</dbReference>
<dbReference type="AlphaFoldDB" id="A0AAY4ADK2"/>
<protein>
    <recommendedName>
        <fullName evidence="11">Alpha-1,4 glucan phosphorylase</fullName>
        <ecNumber evidence="11">2.4.1.1</ecNumber>
    </recommendedName>
</protein>
<accession>A0AAY4ADK2</accession>
<dbReference type="FunFam" id="3.40.50.2000:FF:000005">
    <property type="entry name" value="Alpha-1,4 glucan phosphorylase"/>
    <property type="match status" value="1"/>
</dbReference>
<dbReference type="SUPFAM" id="SSF53756">
    <property type="entry name" value="UDP-Glycosyltransferase/glycogen phosphorylase"/>
    <property type="match status" value="1"/>
</dbReference>
<dbReference type="Proteomes" id="UP000694580">
    <property type="component" value="Chromosome 6"/>
</dbReference>
<evidence type="ECO:0000256" key="6">
    <source>
        <dbReference type="ARBA" id="ARBA00022676"/>
    </source>
</evidence>
<evidence type="ECO:0000256" key="7">
    <source>
        <dbReference type="ARBA" id="ARBA00022679"/>
    </source>
</evidence>
<evidence type="ECO:0000256" key="9">
    <source>
        <dbReference type="ARBA" id="ARBA00023277"/>
    </source>
</evidence>
<keyword evidence="8 10" id="KW-0663">Pyridoxal phosphate</keyword>
<dbReference type="FunFam" id="3.40.50.2000:FF:000197">
    <property type="entry name" value="Alpha-1,4 glucan phosphorylase"/>
    <property type="match status" value="1"/>
</dbReference>
<dbReference type="GO" id="GO:0005980">
    <property type="term" value="P:glycogen catabolic process"/>
    <property type="evidence" value="ECO:0007669"/>
    <property type="project" value="TreeGrafter"/>
</dbReference>
<keyword evidence="13" id="KW-1185">Reference proteome</keyword>
<evidence type="ECO:0000256" key="11">
    <source>
        <dbReference type="RuleBase" id="RU000587"/>
    </source>
</evidence>
<dbReference type="Gene3D" id="3.40.50.2000">
    <property type="entry name" value="Glycogen Phosphorylase B"/>
    <property type="match status" value="2"/>
</dbReference>
<evidence type="ECO:0000256" key="5">
    <source>
        <dbReference type="ARBA" id="ARBA00022600"/>
    </source>
</evidence>
<dbReference type="PANTHER" id="PTHR11468">
    <property type="entry name" value="GLYCOGEN PHOSPHORYLASE"/>
    <property type="match status" value="1"/>
</dbReference>
<evidence type="ECO:0000256" key="1">
    <source>
        <dbReference type="ARBA" id="ARBA00001933"/>
    </source>
</evidence>
<dbReference type="PROSITE" id="PS00102">
    <property type="entry name" value="PHOSPHORYLASE"/>
    <property type="match status" value="1"/>
</dbReference>
<dbReference type="InterPro" id="IPR035090">
    <property type="entry name" value="Pyridoxal_P_attach_site"/>
</dbReference>
<keyword evidence="4" id="KW-0597">Phosphoprotein</keyword>
<dbReference type="InterPro" id="IPR000811">
    <property type="entry name" value="Glyco_trans_35"/>
</dbReference>
<comment type="catalytic activity">
    <reaction evidence="11">
        <text>[(1-&gt;4)-alpha-D-glucosyl](n) + phosphate = [(1-&gt;4)-alpha-D-glucosyl](n-1) + alpha-D-glucose 1-phosphate</text>
        <dbReference type="Rhea" id="RHEA:41732"/>
        <dbReference type="Rhea" id="RHEA-COMP:9584"/>
        <dbReference type="Rhea" id="RHEA-COMP:9586"/>
        <dbReference type="ChEBI" id="CHEBI:15444"/>
        <dbReference type="ChEBI" id="CHEBI:43474"/>
        <dbReference type="ChEBI" id="CHEBI:58601"/>
        <dbReference type="EC" id="2.4.1.1"/>
    </reaction>
</comment>
<reference evidence="12" key="2">
    <citation type="submission" date="2025-08" db="UniProtKB">
        <authorList>
            <consortium name="Ensembl"/>
        </authorList>
    </citation>
    <scope>IDENTIFICATION</scope>
</reference>
<comment type="cofactor">
    <cofactor evidence="1 11">
        <name>pyridoxal 5'-phosphate</name>
        <dbReference type="ChEBI" id="CHEBI:597326"/>
    </cofactor>
</comment>
<proteinExistence type="inferred from homology"/>
<evidence type="ECO:0000256" key="8">
    <source>
        <dbReference type="ARBA" id="ARBA00022898"/>
    </source>
</evidence>
<organism evidence="12 13">
    <name type="scientific">Denticeps clupeoides</name>
    <name type="common">denticle herring</name>
    <dbReference type="NCBI Taxonomy" id="299321"/>
    <lineage>
        <taxon>Eukaryota</taxon>
        <taxon>Metazoa</taxon>
        <taxon>Chordata</taxon>
        <taxon>Craniata</taxon>
        <taxon>Vertebrata</taxon>
        <taxon>Euteleostomi</taxon>
        <taxon>Actinopterygii</taxon>
        <taxon>Neopterygii</taxon>
        <taxon>Teleostei</taxon>
        <taxon>Clupei</taxon>
        <taxon>Clupeiformes</taxon>
        <taxon>Denticipitoidei</taxon>
        <taxon>Denticipitidae</taxon>
        <taxon>Denticeps</taxon>
    </lineage>
</organism>
<dbReference type="GO" id="GO:0030170">
    <property type="term" value="F:pyridoxal phosphate binding"/>
    <property type="evidence" value="ECO:0007669"/>
    <property type="project" value="InterPro"/>
</dbReference>
<sequence>MSRPLSDHDRRKQISVRGLAGVENVSDLKTNFNRHLHFTLVKDRNVATKRDYYFALANTVRDHLVGRWIRTQQHYYEKDPKRVYYLSLEFYMGRTLQNTMVNLAMENACDEATYQLGLDMEELEEMEEDAGLGNGGLGRLAACFLDSMATLGLAAYGYGIRYEFGIFNQKIVNGWQVEEADDWLRYGNPWEKARPEYMRPVHFYGRTEHHPDGVKWVDTQVVLALPYDTPVPGYRNNVVNTMRLWSAKAPCEFNLKDFNIGGYIQAVLDRNLAENISRVLYPNDNFFEGKELRLKQEYFVVAATLQDIIRRFKASKFGSREIVRTDFSKLPEKVAIQLNDTHPAMAIPELMRVLVDEEKLQWEKAWDICVRTCAYTNHTVLPEALERWPVPLLQHLLPRHLEIIFEINRRHLERVASLYPGDVDRLRRMSLVEEGGQKRVNMAHLCIVGSHAVNGVARIHSDILKATVFKDFYEMDPHKFQNKTNGITPRRWLVMCNPGLAEVIAEKIGEEFIRDLDQLKKLEKFVNDEALIRDIAKVKQENKLKFSVHLEEHYKVKINPNSMFDIQVKRIHEYKRQLLNCLHIITYYNREYSSHLHMLQAAPGYHTAKMIIRLITAIGEVVNNDPVVGDRLKVIFLENYRVTLAEKAVPAADLSEQISTAGTEASGTGNMKFMLNGALTIGTMDGANVEMAEEAGERNLFIFGMRVEDVEAMDKKGYNASEYYNRIPELKQAMDQIAGGFFSPKQPDLFKDIVDMLMHHDRFKVFADYEDYIKCQEKVNALYKNPKEWTKKVIHNIAGSGKFSSDRTIAQYAREIWGVEPSLEKIPAPDDPQ</sequence>
<evidence type="ECO:0000313" key="13">
    <source>
        <dbReference type="Proteomes" id="UP000694580"/>
    </source>
</evidence>
<keyword evidence="9 11" id="KW-0119">Carbohydrate metabolism</keyword>
<reference evidence="12 13" key="1">
    <citation type="submission" date="2020-06" db="EMBL/GenBank/DDBJ databases">
        <authorList>
            <consortium name="Wellcome Sanger Institute Data Sharing"/>
        </authorList>
    </citation>
    <scope>NUCLEOTIDE SEQUENCE [LARGE SCALE GENOMIC DNA]</scope>
</reference>